<feature type="compositionally biased region" description="Polar residues" evidence="1">
    <location>
        <begin position="506"/>
        <end position="518"/>
    </location>
</feature>
<evidence type="ECO:0000259" key="2">
    <source>
        <dbReference type="SMART" id="SM01319"/>
    </source>
</evidence>
<feature type="compositionally biased region" description="Low complexity" evidence="1">
    <location>
        <begin position="1491"/>
        <end position="1506"/>
    </location>
</feature>
<reference evidence="3 4" key="1">
    <citation type="journal article" date="2021" name="Sci. Rep.">
        <title>Chromosome anchoring in Senegalese sole (Solea senegalensis) reveals sex-associated markers and genome rearrangements in flatfish.</title>
        <authorList>
            <person name="Guerrero-Cozar I."/>
            <person name="Gomez-Garrido J."/>
            <person name="Berbel C."/>
            <person name="Martinez-Blanch J.F."/>
            <person name="Alioto T."/>
            <person name="Claros M.G."/>
            <person name="Gagnaire P.A."/>
            <person name="Manchado M."/>
        </authorList>
    </citation>
    <scope>NUCLEOTIDE SEQUENCE [LARGE SCALE GENOMIC DNA]</scope>
    <source>
        <strain evidence="3">Sse05_10M</strain>
    </source>
</reference>
<feature type="region of interest" description="Disordered" evidence="1">
    <location>
        <begin position="74"/>
        <end position="356"/>
    </location>
</feature>
<feature type="compositionally biased region" description="Polar residues" evidence="1">
    <location>
        <begin position="115"/>
        <end position="139"/>
    </location>
</feature>
<feature type="compositionally biased region" description="Low complexity" evidence="1">
    <location>
        <begin position="1682"/>
        <end position="1691"/>
    </location>
</feature>
<feature type="region of interest" description="Disordered" evidence="1">
    <location>
        <begin position="1221"/>
        <end position="1263"/>
    </location>
</feature>
<dbReference type="SMART" id="SM01319">
    <property type="entry name" value="Tankyrase_bdg_C"/>
    <property type="match status" value="1"/>
</dbReference>
<feature type="region of interest" description="Disordered" evidence="1">
    <location>
        <begin position="414"/>
        <end position="519"/>
    </location>
</feature>
<feature type="compositionally biased region" description="Polar residues" evidence="1">
    <location>
        <begin position="1560"/>
        <end position="1572"/>
    </location>
</feature>
<evidence type="ECO:0000313" key="3">
    <source>
        <dbReference type="EMBL" id="KAG7490340.1"/>
    </source>
</evidence>
<organism evidence="3 4">
    <name type="scientific">Solea senegalensis</name>
    <name type="common">Senegalese sole</name>
    <dbReference type="NCBI Taxonomy" id="28829"/>
    <lineage>
        <taxon>Eukaryota</taxon>
        <taxon>Metazoa</taxon>
        <taxon>Chordata</taxon>
        <taxon>Craniata</taxon>
        <taxon>Vertebrata</taxon>
        <taxon>Euteleostomi</taxon>
        <taxon>Actinopterygii</taxon>
        <taxon>Neopterygii</taxon>
        <taxon>Teleostei</taxon>
        <taxon>Neoteleostei</taxon>
        <taxon>Acanthomorphata</taxon>
        <taxon>Carangaria</taxon>
        <taxon>Pleuronectiformes</taxon>
        <taxon>Pleuronectoidei</taxon>
        <taxon>Soleidae</taxon>
        <taxon>Solea</taxon>
    </lineage>
</organism>
<feature type="region of interest" description="Disordered" evidence="1">
    <location>
        <begin position="1133"/>
        <end position="1156"/>
    </location>
</feature>
<dbReference type="InterPro" id="IPR040006">
    <property type="entry name" value="TNKS1BP1-like"/>
</dbReference>
<feature type="domain" description="Tankyrase 1-binding protein C-terminal" evidence="2">
    <location>
        <begin position="1605"/>
        <end position="1772"/>
    </location>
</feature>
<feature type="compositionally biased region" description="Basic and acidic residues" evidence="1">
    <location>
        <begin position="1644"/>
        <end position="1680"/>
    </location>
</feature>
<feature type="compositionally biased region" description="Basic and acidic residues" evidence="1">
    <location>
        <begin position="455"/>
        <end position="481"/>
    </location>
</feature>
<dbReference type="PANTHER" id="PTHR22042">
    <property type="entry name" value="TANKYRASE 1 BINDING PROTEIN"/>
    <property type="match status" value="1"/>
</dbReference>
<feature type="compositionally biased region" description="Basic and acidic residues" evidence="1">
    <location>
        <begin position="667"/>
        <end position="690"/>
    </location>
</feature>
<feature type="compositionally biased region" description="Basic and acidic residues" evidence="1">
    <location>
        <begin position="1221"/>
        <end position="1257"/>
    </location>
</feature>
<feature type="compositionally biased region" description="Basic and acidic residues" evidence="1">
    <location>
        <begin position="1289"/>
        <end position="1298"/>
    </location>
</feature>
<name>A0AAV6QGM2_SOLSE</name>
<accession>A0AAV6QGM2</accession>
<feature type="compositionally biased region" description="Basic and acidic residues" evidence="1">
    <location>
        <begin position="537"/>
        <end position="551"/>
    </location>
</feature>
<feature type="compositionally biased region" description="Basic and acidic residues" evidence="1">
    <location>
        <begin position="1585"/>
        <end position="1594"/>
    </location>
</feature>
<feature type="region of interest" description="Disordered" evidence="1">
    <location>
        <begin position="849"/>
        <end position="906"/>
    </location>
</feature>
<feature type="region of interest" description="Disordered" evidence="1">
    <location>
        <begin position="537"/>
        <end position="566"/>
    </location>
</feature>
<dbReference type="Proteomes" id="UP000693946">
    <property type="component" value="Linkage Group LG5"/>
</dbReference>
<feature type="region of interest" description="Disordered" evidence="1">
    <location>
        <begin position="1275"/>
        <end position="1298"/>
    </location>
</feature>
<feature type="compositionally biased region" description="Basic and acidic residues" evidence="1">
    <location>
        <begin position="609"/>
        <end position="623"/>
    </location>
</feature>
<feature type="compositionally biased region" description="Polar residues" evidence="1">
    <location>
        <begin position="1719"/>
        <end position="1736"/>
    </location>
</feature>
<keyword evidence="4" id="KW-1185">Reference proteome</keyword>
<evidence type="ECO:0000313" key="4">
    <source>
        <dbReference type="Proteomes" id="UP000693946"/>
    </source>
</evidence>
<gene>
    <name evidence="3" type="ORF">JOB18_033411</name>
</gene>
<feature type="compositionally biased region" description="Pro residues" evidence="1">
    <location>
        <begin position="145"/>
        <end position="163"/>
    </location>
</feature>
<feature type="compositionally biased region" description="Basic and acidic residues" evidence="1">
    <location>
        <begin position="434"/>
        <end position="444"/>
    </location>
</feature>
<feature type="region of interest" description="Disordered" evidence="1">
    <location>
        <begin position="984"/>
        <end position="1049"/>
    </location>
</feature>
<protein>
    <recommendedName>
        <fullName evidence="2">Tankyrase 1-binding protein C-terminal domain-containing protein</fullName>
    </recommendedName>
</protein>
<proteinExistence type="predicted"/>
<feature type="compositionally biased region" description="Basic residues" evidence="1">
    <location>
        <begin position="1629"/>
        <end position="1641"/>
    </location>
</feature>
<comment type="caution">
    <text evidence="3">The sequence shown here is derived from an EMBL/GenBank/DDBJ whole genome shotgun (WGS) entry which is preliminary data.</text>
</comment>
<feature type="region of interest" description="Disordered" evidence="1">
    <location>
        <begin position="597"/>
        <end position="713"/>
    </location>
</feature>
<feature type="compositionally biased region" description="Basic and acidic residues" evidence="1">
    <location>
        <begin position="340"/>
        <end position="356"/>
    </location>
</feature>
<dbReference type="Pfam" id="PF15327">
    <property type="entry name" value="Tankyrase_bdg_C"/>
    <property type="match status" value="1"/>
</dbReference>
<feature type="region of interest" description="Disordered" evidence="1">
    <location>
        <begin position="368"/>
        <end position="395"/>
    </location>
</feature>
<dbReference type="EMBL" id="JAGKHQ010000017">
    <property type="protein sequence ID" value="KAG7490340.1"/>
    <property type="molecule type" value="Genomic_DNA"/>
</dbReference>
<feature type="region of interest" description="Disordered" evidence="1">
    <location>
        <begin position="1417"/>
        <end position="1781"/>
    </location>
</feature>
<feature type="compositionally biased region" description="Polar residues" evidence="1">
    <location>
        <begin position="201"/>
        <end position="212"/>
    </location>
</feature>
<feature type="compositionally biased region" description="Basic and acidic residues" evidence="1">
    <location>
        <begin position="1467"/>
        <end position="1483"/>
    </location>
</feature>
<dbReference type="InterPro" id="IPR032764">
    <property type="entry name" value="Tankyrase-bd_C"/>
</dbReference>
<feature type="compositionally biased region" description="Polar residues" evidence="1">
    <location>
        <begin position="321"/>
        <end position="339"/>
    </location>
</feature>
<evidence type="ECO:0000256" key="1">
    <source>
        <dbReference type="SAM" id="MobiDB-lite"/>
    </source>
</evidence>
<sequence>MSAQVEVQPGEVGRAVVGGRLHLGLLTDSSNKSLIEINQSHIITEEPNKPVLGPKPLLSPRPFAVDRNTAIRPILAPKPQTKPRPESTRLAGYKPELPSNSKTQLPAATVKPRIASTNRPAPTSFKTSNKLNTGQTNKPVVQPFKPAPPFDPGDPSKPTPPVPAQRQKPGVSGLVYSRSLKKPLPAEWSGTTKKEDEKDNNPFSKGGSSITRAKSMGFLAQVGQEEEEKEKTVPMEAVPRRPQPRSSRPRPVSAIFLDSSTKTEAPVASPRWAERRPLSADLTSKFESIGLSLHRTQANTKENTPEETALPQMREQEKTPKSTTPQSADVASRSTLSDQSSKKLEETTVKEFDENKRRVSIKSRISLLLDSSPLPGTGATGQGSDLDSPGKLIAENEPPVGVKQLIKQLTVDTPPAQIPVTKPTVKPRPLPLDLTKRFSSERSPDLGSASLSEATGHHEISKDLQRRYEEMSPKPSDHRTFMDLNSEEQLQKASTPEGPKAELISGATSKESGPTSEVHTVRASLFDNVVERHSVLMMDEEKSVSKPKDSLRSPSFKRGNSEDEGTLVTATYKEPESPSSSLRVIHAFDKVQAIEENRAVSENVPSAQWEDKAMTLRSRRSEGSRPVAERTGSAQPQPSLAVNLEQQQQQQPRYLRVGALPKWTDAGMEKGMLKESQREGNMDKDRHREAEQEDVSAAPKRLKTLQTEEQQKPRSTYFALTGQIQEQFSPVDTGANLGDMAVPFDNFSARSALGGSQGKILPVRRNPSLDDAFAKSSHEQVEELMMRSRRELRTDNRDVQATEELLEFGRKMELKEETEQHKAKMKELEREKQRQLEMEKQAHLEFARLKERERQREFERQRQKAFEREKQEFEKKQHALEQQKQIDLENQRRQEMERQKQIEFEKQRLQEIERRKQIERENQRQQEMERQKQIELEKQRLQEIERRKQIERENQRQQEMERQKQIEHEQQRLLEIERRKQIERENQRQQEIERQKQIEHEMERQKQRELERERQRQLEREMREQERERQREQERQRQREEERQRELDKERQLLEIQKEKQRIEELERQQLLEFQKQKQKERDRQQLMELEKQRLREKSEREEAEKIKQMALEQEMLRLKELEKERERQRERQWEMERQKEMEKEKQRQLERQRQLDIERQELENQRLRQKELEKERLRKEEMERFMEMEKRHLQEYEKQKQTERDKQILELEKQRLREKMEKEEAEKMRLVAKHQETERQRLKEKQKKEEQERARLESSPLRPQVLDLDSFVLRNEPSSKAAAQRSDPATRWKEPSLRVEQSYKAAIFDMDTFTPQTQHSPSKDLFPVSGVQGVDAGFGSRLQPTHERDISWKVPAQTSMGFSSPAWTASPQDPWELRPVEISVDKPVAEPRKHSNAVSPEQLLLRQGERLLAPQRHWSGLLDEPLHTAAPTPGTDAKAGSSPGGVSSSITAAEQVWLPREVLPSDSRREPGVKRRSQELNRMRSRSVSRRSTPSSSSLEVSLSRMRSRSAHRERDRHSWVQQKQGVNGDEEGNDSETLVGEADSQYGTWETGLRTDDSLTPATPSSESNLTPSPRKPTPPHTPGDRASHFETDTVDGFLSSDSQAQSFPDAPTTLLDTSVLRSRAQLGKKRAPRTRPTRSVRQAEQEGGNKEEWLYTDSTEAKAESKAEDSDSEDQPRGADTAHTAAAASQPQRVALFPGLDPSVLKAQLKKRGESDSQTDGATPSPSQLSRSPKSPFLPRAARVLPPPGGKENGEENSPQWLKELKSKKRLSQYESES</sequence>
<dbReference type="PANTHER" id="PTHR22042:SF3">
    <property type="entry name" value="RIKEN CDNA 2900026A02 GENE"/>
    <property type="match status" value="1"/>
</dbReference>